<dbReference type="PANTHER" id="PTHR30417:SF1">
    <property type="entry name" value="N-ACETYLMURAMOYL-L-ALANINE AMIDASE AMID"/>
    <property type="match status" value="1"/>
</dbReference>
<dbReference type="EC" id="3.5.1.28" evidence="2"/>
<dbReference type="InterPro" id="IPR002502">
    <property type="entry name" value="Amidase_domain"/>
</dbReference>
<evidence type="ECO:0000256" key="4">
    <source>
        <dbReference type="ARBA" id="ARBA00023316"/>
    </source>
</evidence>
<protein>
    <recommendedName>
        <fullName evidence="2">N-acetylmuramoyl-L-alanine amidase</fullName>
        <ecNumber evidence="2">3.5.1.28</ecNumber>
    </recommendedName>
</protein>
<keyword evidence="4" id="KW-0961">Cell wall biogenesis/degradation</keyword>
<dbReference type="CDD" id="cd06583">
    <property type="entry name" value="PGRP"/>
    <property type="match status" value="1"/>
</dbReference>
<dbReference type="EMBL" id="CP155447">
    <property type="protein sequence ID" value="XBH06342.1"/>
    <property type="molecule type" value="Genomic_DNA"/>
</dbReference>
<dbReference type="PANTHER" id="PTHR30417">
    <property type="entry name" value="N-ACETYLMURAMOYL-L-ALANINE AMIDASE AMID"/>
    <property type="match status" value="1"/>
</dbReference>
<dbReference type="SUPFAM" id="SSF55846">
    <property type="entry name" value="N-acetylmuramoyl-L-alanine amidase-like"/>
    <property type="match status" value="1"/>
</dbReference>
<dbReference type="InterPro" id="IPR051206">
    <property type="entry name" value="NAMLAA_amidase_2"/>
</dbReference>
<evidence type="ECO:0000259" key="5">
    <source>
        <dbReference type="Pfam" id="PF01510"/>
    </source>
</evidence>
<dbReference type="Pfam" id="PF01510">
    <property type="entry name" value="Amidase_2"/>
    <property type="match status" value="1"/>
</dbReference>
<organism evidence="6">
    <name type="scientific">Singulisphaera sp. Ch08</name>
    <dbReference type="NCBI Taxonomy" id="3120278"/>
    <lineage>
        <taxon>Bacteria</taxon>
        <taxon>Pseudomonadati</taxon>
        <taxon>Planctomycetota</taxon>
        <taxon>Planctomycetia</taxon>
        <taxon>Isosphaerales</taxon>
        <taxon>Isosphaeraceae</taxon>
        <taxon>Singulisphaera</taxon>
    </lineage>
</organism>
<sequence length="349" mass="38903">MTHVLLRIRDAAIDRRALLGAGLLLLLGFGASAPADEPKVGEKLPRRGDEIVVCGQLFHTTAPVVLWTDPGGYDAYRVERRFGPIADVREKAKVQERNEVTIGFGVRKVPLTPEQNEQVRGGGWDLTSLQNVVDQFVIHYDVAGTSRRCFQVLHDSRGLSVQFMLDLDGTIYQTLDLKEGAWHATKANGRSIGIEIANMGAYPLGGTDTFNRWYRRDADGQVQIILPETELNAVRKRATDPTWVPRPSRPEPVVGTIHGQKLQQYDLTPEQYDSLTKLTATLCTVFPKIKCDYPRDEAGALLTKTLPNDKYDLFQGIVGHYHVQTNKTDPGPAFQWDKVIDGARALMTK</sequence>
<evidence type="ECO:0000256" key="1">
    <source>
        <dbReference type="ARBA" id="ARBA00001561"/>
    </source>
</evidence>
<dbReference type="InterPro" id="IPR036505">
    <property type="entry name" value="Amidase/PGRP_sf"/>
</dbReference>
<evidence type="ECO:0000313" key="6">
    <source>
        <dbReference type="EMBL" id="XBH06342.1"/>
    </source>
</evidence>
<name>A0AAU7CML1_9BACT</name>
<comment type="catalytic activity">
    <reaction evidence="1">
        <text>Hydrolyzes the link between N-acetylmuramoyl residues and L-amino acid residues in certain cell-wall glycopeptides.</text>
        <dbReference type="EC" id="3.5.1.28"/>
    </reaction>
</comment>
<gene>
    <name evidence="6" type="ORF">V5E97_09985</name>
</gene>
<dbReference type="GO" id="GO:0071555">
    <property type="term" value="P:cell wall organization"/>
    <property type="evidence" value="ECO:0007669"/>
    <property type="project" value="UniProtKB-KW"/>
</dbReference>
<evidence type="ECO:0000256" key="2">
    <source>
        <dbReference type="ARBA" id="ARBA00011901"/>
    </source>
</evidence>
<evidence type="ECO:0000256" key="3">
    <source>
        <dbReference type="ARBA" id="ARBA00022801"/>
    </source>
</evidence>
<accession>A0AAU7CML1</accession>
<dbReference type="GO" id="GO:0009253">
    <property type="term" value="P:peptidoglycan catabolic process"/>
    <property type="evidence" value="ECO:0007669"/>
    <property type="project" value="InterPro"/>
</dbReference>
<proteinExistence type="predicted"/>
<dbReference type="Gene3D" id="3.40.80.10">
    <property type="entry name" value="Peptidoglycan recognition protein-like"/>
    <property type="match status" value="1"/>
</dbReference>
<dbReference type="GO" id="GO:0009254">
    <property type="term" value="P:peptidoglycan turnover"/>
    <property type="evidence" value="ECO:0007669"/>
    <property type="project" value="TreeGrafter"/>
</dbReference>
<feature type="domain" description="N-acetylmuramoyl-L-alanine amidase" evidence="5">
    <location>
        <begin position="131"/>
        <end position="332"/>
    </location>
</feature>
<dbReference type="GO" id="GO:0008745">
    <property type="term" value="F:N-acetylmuramoyl-L-alanine amidase activity"/>
    <property type="evidence" value="ECO:0007669"/>
    <property type="project" value="UniProtKB-EC"/>
</dbReference>
<dbReference type="AlphaFoldDB" id="A0AAU7CML1"/>
<keyword evidence="3" id="KW-0378">Hydrolase</keyword>
<reference evidence="6" key="1">
    <citation type="submission" date="2024-05" db="EMBL/GenBank/DDBJ databases">
        <title>Planctomycetes of the genus Singulisphaera possess chitinolytic capabilities.</title>
        <authorList>
            <person name="Ivanova A."/>
        </authorList>
    </citation>
    <scope>NUCLEOTIDE SEQUENCE</scope>
    <source>
        <strain evidence="6">Ch08T</strain>
    </source>
</reference>
<dbReference type="RefSeq" id="WP_406699193.1">
    <property type="nucleotide sequence ID" value="NZ_CP155447.1"/>
</dbReference>